<dbReference type="SMART" id="SM00139">
    <property type="entry name" value="MyTH4"/>
    <property type="match status" value="1"/>
</dbReference>
<gene>
    <name evidence="8" type="ORF">TCLT_LOCUS6746</name>
</gene>
<dbReference type="GO" id="GO:0003774">
    <property type="term" value="F:cytoskeletal motor activity"/>
    <property type="evidence" value="ECO:0007669"/>
    <property type="project" value="InterPro"/>
</dbReference>
<dbReference type="Gene3D" id="1.20.120.720">
    <property type="entry name" value="Myosin VI head, motor domain, U50 subdomain"/>
    <property type="match status" value="1"/>
</dbReference>
<organism evidence="10">
    <name type="scientific">Thelazia callipaeda</name>
    <name type="common">Oriental eyeworm</name>
    <name type="synonym">Parasitic nematode</name>
    <dbReference type="NCBI Taxonomy" id="103827"/>
    <lineage>
        <taxon>Eukaryota</taxon>
        <taxon>Metazoa</taxon>
        <taxon>Ecdysozoa</taxon>
        <taxon>Nematoda</taxon>
        <taxon>Chromadorea</taxon>
        <taxon>Rhabditida</taxon>
        <taxon>Spirurina</taxon>
        <taxon>Spiruromorpha</taxon>
        <taxon>Thelazioidea</taxon>
        <taxon>Thelaziidae</taxon>
        <taxon>Thelazia</taxon>
    </lineage>
</organism>
<dbReference type="InterPro" id="IPR036961">
    <property type="entry name" value="Kinesin_motor_dom_sf"/>
</dbReference>
<proteinExistence type="inferred from homology"/>
<evidence type="ECO:0000313" key="10">
    <source>
        <dbReference type="WBParaSite" id="TCLT_0000675701-mRNA-1"/>
    </source>
</evidence>
<dbReference type="Pfam" id="PF00784">
    <property type="entry name" value="MyTH4"/>
    <property type="match status" value="1"/>
</dbReference>
<dbReference type="Pfam" id="PF21989">
    <property type="entry name" value="RA_2"/>
    <property type="match status" value="1"/>
</dbReference>
<dbReference type="InterPro" id="IPR000048">
    <property type="entry name" value="IQ_motif_EF-hand-BS"/>
</dbReference>
<dbReference type="Gene3D" id="6.20.240.20">
    <property type="match status" value="1"/>
</dbReference>
<keyword evidence="3 5" id="KW-0518">Myosin</keyword>
<dbReference type="InterPro" id="IPR051567">
    <property type="entry name" value="Unconventional_Myosin_ATPase"/>
</dbReference>
<feature type="domain" description="Myosin motor" evidence="7">
    <location>
        <begin position="53"/>
        <end position="783"/>
    </location>
</feature>
<dbReference type="STRING" id="103827.A0A0N5D1M4"/>
<evidence type="ECO:0000313" key="8">
    <source>
        <dbReference type="EMBL" id="VDN04132.1"/>
    </source>
</evidence>
<dbReference type="OrthoDB" id="312459at2759"/>
<dbReference type="Gene3D" id="3.40.850.10">
    <property type="entry name" value="Kinesin motor domain"/>
    <property type="match status" value="2"/>
</dbReference>
<evidence type="ECO:0000256" key="5">
    <source>
        <dbReference type="PROSITE-ProRule" id="PRU00782"/>
    </source>
</evidence>
<dbReference type="InterPro" id="IPR038185">
    <property type="entry name" value="MyTH4_dom_sf"/>
</dbReference>
<keyword evidence="2" id="KW-0067">ATP-binding</keyword>
<dbReference type="Gene3D" id="1.10.10.820">
    <property type="match status" value="1"/>
</dbReference>
<evidence type="ECO:0000259" key="7">
    <source>
        <dbReference type="PROSITE" id="PS51456"/>
    </source>
</evidence>
<accession>A0A0N5D1M4</accession>
<feature type="region of interest" description="Actin-binding" evidence="5">
    <location>
        <begin position="661"/>
        <end position="683"/>
    </location>
</feature>
<dbReference type="InterPro" id="IPR001609">
    <property type="entry name" value="Myosin_head_motor_dom-like"/>
</dbReference>
<reference evidence="8 9" key="2">
    <citation type="submission" date="2018-11" db="EMBL/GenBank/DDBJ databases">
        <authorList>
            <consortium name="Pathogen Informatics"/>
        </authorList>
    </citation>
    <scope>NUCLEOTIDE SEQUENCE [LARGE SCALE GENOMIC DNA]</scope>
</reference>
<dbReference type="SMART" id="SM00242">
    <property type="entry name" value="MYSc"/>
    <property type="match status" value="1"/>
</dbReference>
<comment type="caution">
    <text evidence="5">Lacks conserved residue(s) required for the propagation of feature annotation.</text>
</comment>
<dbReference type="PROSITE" id="PS51016">
    <property type="entry name" value="MYTH4"/>
    <property type="match status" value="1"/>
</dbReference>
<dbReference type="GO" id="GO:0003779">
    <property type="term" value="F:actin binding"/>
    <property type="evidence" value="ECO:0007669"/>
    <property type="project" value="UniProtKB-KW"/>
</dbReference>
<evidence type="ECO:0000256" key="4">
    <source>
        <dbReference type="ARBA" id="ARBA00023175"/>
    </source>
</evidence>
<name>A0A0N5D1M4_THECL</name>
<dbReference type="OMA" id="TTWYSVH"/>
<dbReference type="PRINTS" id="PR00193">
    <property type="entry name" value="MYOSINHEAVY"/>
</dbReference>
<evidence type="ECO:0000256" key="3">
    <source>
        <dbReference type="ARBA" id="ARBA00023123"/>
    </source>
</evidence>
<evidence type="ECO:0000256" key="1">
    <source>
        <dbReference type="ARBA" id="ARBA00022741"/>
    </source>
</evidence>
<dbReference type="WBParaSite" id="TCLT_0000675701-mRNA-1">
    <property type="protein sequence ID" value="TCLT_0000675701-mRNA-1"/>
    <property type="gene ID" value="TCLT_0000675701"/>
</dbReference>
<reference evidence="10" key="1">
    <citation type="submission" date="2016-04" db="UniProtKB">
        <authorList>
            <consortium name="WormBaseParasite"/>
        </authorList>
    </citation>
    <scope>IDENTIFICATION</scope>
</reference>
<dbReference type="AlphaFoldDB" id="A0A0N5D1M4"/>
<dbReference type="GO" id="GO:0016459">
    <property type="term" value="C:myosin complex"/>
    <property type="evidence" value="ECO:0007669"/>
    <property type="project" value="UniProtKB-KW"/>
</dbReference>
<dbReference type="Gene3D" id="1.25.40.530">
    <property type="entry name" value="MyTH4 domain"/>
    <property type="match status" value="2"/>
</dbReference>
<protein>
    <submittedName>
        <fullName evidence="10">Myosin motor domain-containing protein</fullName>
    </submittedName>
</protein>
<dbReference type="Gene3D" id="1.20.58.530">
    <property type="match status" value="1"/>
</dbReference>
<evidence type="ECO:0000256" key="2">
    <source>
        <dbReference type="ARBA" id="ARBA00022840"/>
    </source>
</evidence>
<comment type="similarity">
    <text evidence="5">Belongs to the TRAFAC class myosin-kinesin ATPase superfamily. Myosin family.</text>
</comment>
<dbReference type="PANTHER" id="PTHR22692">
    <property type="entry name" value="MYOSIN VII, XV"/>
    <property type="match status" value="1"/>
</dbReference>
<sequence>GQPVWLFVNNGKALWEPAIVIETEPLTVQCIQNGEVVQMENTVRLLGRKLFDPNTENLATIPDESESAILFALRKRFDAKRFYTFVGDVLLVLNPYDTLLPIYDYNVQKLYRRCRRVNNLPAGESGSGKTYNLMRCATYFINTEFQHKQAISVKQLEAVERILDAFASARTPKNIQGTRMSYCMEFVYRNKSLIGFSIQTIPQQQYHQQQRQKQQQQQPQQIQLYVEPGRIVSQRLGECNFSIFYELCAGMETSEKHKMGLKDDQQHFYLNQASGKVSLDSMKERQKYENLCMSLELLDITEHQQNFIQRILAVIMHIGNLFFKQMKVNLCLLFTNLCQRSEMNENTSDGTNMPHSEISSVVEIGNRQELKWCSYLLEVELESLHQLLIQKQIKTKHEDETVFMPLTIDQALDARDSLAQLLYQQLFDWLLQRINLTTMNGYNCRNNNTAKIILADCFGFEASHYRSTGMNGFEQFCTNLFNERLECYYQKKILKDIQCEYQKEGIAGVDLQSIQWFDNEAVIELLLQRPNGLLPLLDDESKFPKAMAARYLQQCILNHQQSSQHLFTTKAKSTFTSETIDKASTDKFEFAVRHYAGKIWYDCTQFVEKNRLQVRYETIKLLASSQNTFVAQMFRCFIAKPTQQQPLDETIYVAQRYNQSAKRLIDKMNKGNVQFVRCLRSNQERERLKFCPQTIARQIKSLSLLATTNNYRFGFPYHDTFDHFAARFRCLLPFNITQYETVYEISRDILEQQGNKFHQHYKLGKTQLFMREPLREHLETQRDILLEHSATIIQKNVRKWLAELKFTKKRHAAVILQSGLRGWRARREVDRRRKEIRRAIDIETRKTRRLNLYAEAEEGSGNKGVTVSTSNGANKMSSLAGVQYLDLPKHVKKVLDNNLFAGRMSGIRTVYHYIPYNKRIAKPLQLPTQTIEEFAEKNFKGHLLQMRREPIATPFLHKETEQDFKQSLEMFAMILRYMNDTEMNCEQLAILGKAIIQIAVDNPTQRDELLVQLCAQTYQNRVKNNADKAWALLLGAVNSFAPTPQLLPALINYFEQQTPNLCSQIMNGLLRQCIRLNNTSKCRYFAPTFLEQASFRQQQPTILRIKFADQQEASFEAHSWMTADELARKCLQTRGIGDPDGWTISAEDENFSLYAPGTCYVYDVMAQMEQQQTENNKEVFVMFNNSINWNKTKDEENLSAAKQYKQPAESIQQVSI</sequence>
<dbReference type="PROSITE" id="PS51456">
    <property type="entry name" value="MYOSIN_MOTOR"/>
    <property type="match status" value="1"/>
</dbReference>
<feature type="domain" description="MyTH4" evidence="6">
    <location>
        <begin position="946"/>
        <end position="1096"/>
    </location>
</feature>
<dbReference type="Gene3D" id="3.10.20.90">
    <property type="entry name" value="Phosphatidylinositol 3-kinase Catalytic Subunit, Chain A, domain 1"/>
    <property type="match status" value="1"/>
</dbReference>
<evidence type="ECO:0000313" key="9">
    <source>
        <dbReference type="Proteomes" id="UP000276776"/>
    </source>
</evidence>
<evidence type="ECO:0000259" key="6">
    <source>
        <dbReference type="PROSITE" id="PS51016"/>
    </source>
</evidence>
<keyword evidence="5" id="KW-0009">Actin-binding</keyword>
<dbReference type="PANTHER" id="PTHR22692:SF26">
    <property type="entry name" value="SH3 DOMAIN-CONTAINING PROTEIN"/>
    <property type="match status" value="1"/>
</dbReference>
<keyword evidence="9" id="KW-1185">Reference proteome</keyword>
<dbReference type="SUPFAM" id="SSF52540">
    <property type="entry name" value="P-loop containing nucleoside triphosphate hydrolases"/>
    <property type="match status" value="1"/>
</dbReference>
<dbReference type="Pfam" id="PF00612">
    <property type="entry name" value="IQ"/>
    <property type="match status" value="2"/>
</dbReference>
<dbReference type="InterPro" id="IPR027417">
    <property type="entry name" value="P-loop_NTPase"/>
</dbReference>
<dbReference type="GO" id="GO:0005524">
    <property type="term" value="F:ATP binding"/>
    <property type="evidence" value="ECO:0007669"/>
    <property type="project" value="UniProtKB-KW"/>
</dbReference>
<dbReference type="Proteomes" id="UP000276776">
    <property type="component" value="Unassembled WGS sequence"/>
</dbReference>
<dbReference type="InterPro" id="IPR000857">
    <property type="entry name" value="MyTH4_dom"/>
</dbReference>
<dbReference type="SMART" id="SM00015">
    <property type="entry name" value="IQ"/>
    <property type="match status" value="2"/>
</dbReference>
<dbReference type="Pfam" id="PF00063">
    <property type="entry name" value="Myosin_head"/>
    <property type="match status" value="1"/>
</dbReference>
<keyword evidence="4" id="KW-0505">Motor protein</keyword>
<dbReference type="EMBL" id="UYYF01004441">
    <property type="protein sequence ID" value="VDN04132.1"/>
    <property type="molecule type" value="Genomic_DNA"/>
</dbReference>
<keyword evidence="1" id="KW-0547">Nucleotide-binding</keyword>
<dbReference type="Gene3D" id="1.20.5.190">
    <property type="match status" value="1"/>
</dbReference>
<dbReference type="PROSITE" id="PS50096">
    <property type="entry name" value="IQ"/>
    <property type="match status" value="1"/>
</dbReference>